<feature type="compositionally biased region" description="Polar residues" evidence="1">
    <location>
        <begin position="46"/>
        <end position="74"/>
    </location>
</feature>
<evidence type="ECO:0000313" key="3">
    <source>
        <dbReference type="Proteomes" id="UP000274131"/>
    </source>
</evidence>
<feature type="compositionally biased region" description="Low complexity" evidence="1">
    <location>
        <begin position="29"/>
        <end position="43"/>
    </location>
</feature>
<accession>A0A0N4V3Z8</accession>
<gene>
    <name evidence="2" type="ORF">EVEC_LOCUS4512</name>
</gene>
<evidence type="ECO:0000313" key="2">
    <source>
        <dbReference type="EMBL" id="VDD89761.1"/>
    </source>
</evidence>
<reference evidence="4" key="1">
    <citation type="submission" date="2017-02" db="UniProtKB">
        <authorList>
            <consortium name="WormBaseParasite"/>
        </authorList>
    </citation>
    <scope>IDENTIFICATION</scope>
</reference>
<keyword evidence="3" id="KW-1185">Reference proteome</keyword>
<proteinExistence type="predicted"/>
<dbReference type="EMBL" id="UXUI01007879">
    <property type="protein sequence ID" value="VDD89761.1"/>
    <property type="molecule type" value="Genomic_DNA"/>
</dbReference>
<protein>
    <submittedName>
        <fullName evidence="4">PDE4DIP</fullName>
    </submittedName>
</protein>
<reference evidence="2 3" key="2">
    <citation type="submission" date="2018-10" db="EMBL/GenBank/DDBJ databases">
        <authorList>
            <consortium name="Pathogen Informatics"/>
        </authorList>
    </citation>
    <scope>NUCLEOTIDE SEQUENCE [LARGE SCALE GENOMIC DNA]</scope>
</reference>
<sequence length="81" mass="8488">MGCRLSKSSSDEQLQFQKQPLKAGFTTPSATSQSLQSSRSEASGAANGQTVGCGTRESPSPTQDRLSSSQSTRYAPSDIDS</sequence>
<evidence type="ECO:0000313" key="4">
    <source>
        <dbReference type="WBParaSite" id="EVEC_0000480401-mRNA-1"/>
    </source>
</evidence>
<feature type="compositionally biased region" description="Polar residues" evidence="1">
    <location>
        <begin position="1"/>
        <end position="18"/>
    </location>
</feature>
<dbReference type="Proteomes" id="UP000274131">
    <property type="component" value="Unassembled WGS sequence"/>
</dbReference>
<evidence type="ECO:0000256" key="1">
    <source>
        <dbReference type="SAM" id="MobiDB-lite"/>
    </source>
</evidence>
<name>A0A0N4V3Z8_ENTVE</name>
<organism evidence="4">
    <name type="scientific">Enterobius vermicularis</name>
    <name type="common">Human pinworm</name>
    <dbReference type="NCBI Taxonomy" id="51028"/>
    <lineage>
        <taxon>Eukaryota</taxon>
        <taxon>Metazoa</taxon>
        <taxon>Ecdysozoa</taxon>
        <taxon>Nematoda</taxon>
        <taxon>Chromadorea</taxon>
        <taxon>Rhabditida</taxon>
        <taxon>Spirurina</taxon>
        <taxon>Oxyuridomorpha</taxon>
        <taxon>Oxyuroidea</taxon>
        <taxon>Oxyuridae</taxon>
        <taxon>Enterobius</taxon>
    </lineage>
</organism>
<dbReference type="AlphaFoldDB" id="A0A0N4V3Z8"/>
<feature type="region of interest" description="Disordered" evidence="1">
    <location>
        <begin position="1"/>
        <end position="81"/>
    </location>
</feature>
<dbReference type="WBParaSite" id="EVEC_0000480401-mRNA-1">
    <property type="protein sequence ID" value="EVEC_0000480401-mRNA-1"/>
    <property type="gene ID" value="EVEC_0000480401"/>
</dbReference>